<evidence type="ECO:0000313" key="3">
    <source>
        <dbReference type="Proteomes" id="UP000002640"/>
    </source>
</evidence>
<proteinExistence type="predicted"/>
<dbReference type="SUPFAM" id="SSF100895">
    <property type="entry name" value="Kazal-type serine protease inhibitors"/>
    <property type="match status" value="1"/>
</dbReference>
<dbReference type="RefSeq" id="XP_009522360.1">
    <property type="nucleotide sequence ID" value="XM_009524065.1"/>
</dbReference>
<name>G4Z7D5_PHYSP</name>
<dbReference type="InterPro" id="IPR036058">
    <property type="entry name" value="Kazal_dom_sf"/>
</dbReference>
<dbReference type="InParanoid" id="G4Z7D5"/>
<sequence length="61" mass="6452">SAIESSSECTTGGCTKVINFVCGSNCVTYLNQCEFDSDNCIKGLTLKVAHKGMCRRGEGGK</sequence>
<evidence type="ECO:0000313" key="2">
    <source>
        <dbReference type="EMBL" id="EGZ19643.1"/>
    </source>
</evidence>
<dbReference type="GeneID" id="20656928"/>
<gene>
    <name evidence="2" type="ORF">PHYSODRAFT_493210</name>
</gene>
<dbReference type="Pfam" id="PF07648">
    <property type="entry name" value="Kazal_2"/>
    <property type="match status" value="1"/>
</dbReference>
<dbReference type="InterPro" id="IPR002350">
    <property type="entry name" value="Kazal_dom"/>
</dbReference>
<dbReference type="EMBL" id="JH159153">
    <property type="protein sequence ID" value="EGZ19643.1"/>
    <property type="molecule type" value="Genomic_DNA"/>
</dbReference>
<dbReference type="AlphaFoldDB" id="G4Z7D5"/>
<feature type="domain" description="Kazal-like" evidence="1">
    <location>
        <begin position="3"/>
        <end position="56"/>
    </location>
</feature>
<organism evidence="2 3">
    <name type="scientific">Phytophthora sojae (strain P6497)</name>
    <name type="common">Soybean stem and root rot agent</name>
    <name type="synonym">Phytophthora megasperma f. sp. glycines</name>
    <dbReference type="NCBI Taxonomy" id="1094619"/>
    <lineage>
        <taxon>Eukaryota</taxon>
        <taxon>Sar</taxon>
        <taxon>Stramenopiles</taxon>
        <taxon>Oomycota</taxon>
        <taxon>Peronosporomycetes</taxon>
        <taxon>Peronosporales</taxon>
        <taxon>Peronosporaceae</taxon>
        <taxon>Phytophthora</taxon>
    </lineage>
</organism>
<dbReference type="SMART" id="SM00280">
    <property type="entry name" value="KAZAL"/>
    <property type="match status" value="1"/>
</dbReference>
<dbReference type="CDD" id="cd00104">
    <property type="entry name" value="KAZAL_FS"/>
    <property type="match status" value="1"/>
</dbReference>
<dbReference type="SMR" id="G4Z7D5"/>
<reference evidence="2 3" key="1">
    <citation type="journal article" date="2006" name="Science">
        <title>Phytophthora genome sequences uncover evolutionary origins and mechanisms of pathogenesis.</title>
        <authorList>
            <person name="Tyler B.M."/>
            <person name="Tripathy S."/>
            <person name="Zhang X."/>
            <person name="Dehal P."/>
            <person name="Jiang R.H."/>
            <person name="Aerts A."/>
            <person name="Arredondo F.D."/>
            <person name="Baxter L."/>
            <person name="Bensasson D."/>
            <person name="Beynon J.L."/>
            <person name="Chapman J."/>
            <person name="Damasceno C.M."/>
            <person name="Dorrance A.E."/>
            <person name="Dou D."/>
            <person name="Dickerman A.W."/>
            <person name="Dubchak I.L."/>
            <person name="Garbelotto M."/>
            <person name="Gijzen M."/>
            <person name="Gordon S.G."/>
            <person name="Govers F."/>
            <person name="Grunwald N.J."/>
            <person name="Huang W."/>
            <person name="Ivors K.L."/>
            <person name="Jones R.W."/>
            <person name="Kamoun S."/>
            <person name="Krampis K."/>
            <person name="Lamour K.H."/>
            <person name="Lee M.K."/>
            <person name="McDonald W.H."/>
            <person name="Medina M."/>
            <person name="Meijer H.J."/>
            <person name="Nordberg E.K."/>
            <person name="Maclean D.J."/>
            <person name="Ospina-Giraldo M.D."/>
            <person name="Morris P.F."/>
            <person name="Phuntumart V."/>
            <person name="Putnam N.H."/>
            <person name="Rash S."/>
            <person name="Rose J.K."/>
            <person name="Sakihama Y."/>
            <person name="Salamov A.A."/>
            <person name="Savidor A."/>
            <person name="Scheuring C.F."/>
            <person name="Smith B.M."/>
            <person name="Sobral B.W."/>
            <person name="Terry A."/>
            <person name="Torto-Alalibo T.A."/>
            <person name="Win J."/>
            <person name="Xu Z."/>
            <person name="Zhang H."/>
            <person name="Grigoriev I.V."/>
            <person name="Rokhsar D.S."/>
            <person name="Boore J.L."/>
        </authorList>
    </citation>
    <scope>NUCLEOTIDE SEQUENCE [LARGE SCALE GENOMIC DNA]</scope>
    <source>
        <strain evidence="2 3">P6497</strain>
    </source>
</reference>
<dbReference type="KEGG" id="psoj:PHYSODRAFT_493210"/>
<evidence type="ECO:0000259" key="1">
    <source>
        <dbReference type="PROSITE" id="PS51465"/>
    </source>
</evidence>
<dbReference type="Gene3D" id="3.30.60.30">
    <property type="match status" value="1"/>
</dbReference>
<feature type="non-terminal residue" evidence="2">
    <location>
        <position position="1"/>
    </location>
</feature>
<dbReference type="Proteomes" id="UP000002640">
    <property type="component" value="Unassembled WGS sequence"/>
</dbReference>
<protein>
    <recommendedName>
        <fullName evidence="1">Kazal-like domain-containing protein</fullName>
    </recommendedName>
</protein>
<accession>G4Z7D5</accession>
<keyword evidence="3" id="KW-1185">Reference proteome</keyword>
<dbReference type="PROSITE" id="PS51465">
    <property type="entry name" value="KAZAL_2"/>
    <property type="match status" value="1"/>
</dbReference>